<feature type="domain" description="DUF306" evidence="1">
    <location>
        <begin position="43"/>
        <end position="142"/>
    </location>
</feature>
<dbReference type="Gene3D" id="2.40.128.270">
    <property type="match status" value="2"/>
</dbReference>
<dbReference type="KEGG" id="ahg:AHOG_12935"/>
<dbReference type="EMBL" id="CP022521">
    <property type="protein sequence ID" value="ASO20230.1"/>
    <property type="molecule type" value="Genomic_DNA"/>
</dbReference>
<sequence length="274" mass="29304">MRQRQRDVMATTACAVVLMLGACGQPGAEAGDAAVPARPDLTGSWELAGGVMPEGTLEEIETRPATVEFYGDGLIRGTAACNDYGGEVNPPSAATLLTLGGINQKDCTAQGSTHVMELERRFVDALAAVERADRDGFELILFGPGTELRLRALPPAPVDDVVDRTWSLESITGTTGTVRDPVAATEVRFDADRTVWAVEAGCHRMTGVWEERTGGIRVHGSALTPEAAECSEELREQGHPLTTWLGEVFRAEIDGDRLVLSFPDGRTLVLRTSA</sequence>
<gene>
    <name evidence="2" type="ORF">AHOG_12935</name>
</gene>
<dbReference type="InterPro" id="IPR005184">
    <property type="entry name" value="DUF306_Meta_HslJ"/>
</dbReference>
<reference evidence="2 3" key="1">
    <citation type="submission" date="2017-07" db="EMBL/GenBank/DDBJ databases">
        <title>Complete genome sequence of Actinoalloteichus hoggarensis DSM 45943, type strain of Actinoalloteichus hoggarensis.</title>
        <authorList>
            <person name="Ruckert C."/>
            <person name="Nouioui I."/>
            <person name="Willmese J."/>
            <person name="van Wezel G."/>
            <person name="Klenk H.-P."/>
            <person name="Kalinowski J."/>
            <person name="Zotchev S.B."/>
        </authorList>
    </citation>
    <scope>NUCLEOTIDE SEQUENCE [LARGE SCALE GENOMIC DNA]</scope>
    <source>
        <strain evidence="2 3">DSM 45943</strain>
    </source>
</reference>
<evidence type="ECO:0000313" key="3">
    <source>
        <dbReference type="Proteomes" id="UP000204221"/>
    </source>
</evidence>
<organism evidence="2 3">
    <name type="scientific">Actinoalloteichus hoggarensis</name>
    <dbReference type="NCBI Taxonomy" id="1470176"/>
    <lineage>
        <taxon>Bacteria</taxon>
        <taxon>Bacillati</taxon>
        <taxon>Actinomycetota</taxon>
        <taxon>Actinomycetes</taxon>
        <taxon>Pseudonocardiales</taxon>
        <taxon>Pseudonocardiaceae</taxon>
        <taxon>Actinoalloteichus</taxon>
    </lineage>
</organism>
<protein>
    <submittedName>
        <fullName evidence="2">META domain protein</fullName>
    </submittedName>
</protein>
<dbReference type="RefSeq" id="WP_157736795.1">
    <property type="nucleotide sequence ID" value="NZ_CP022521.1"/>
</dbReference>
<name>A0A221W323_9PSEU</name>
<dbReference type="Pfam" id="PF03724">
    <property type="entry name" value="META"/>
    <property type="match status" value="2"/>
</dbReference>
<dbReference type="Proteomes" id="UP000204221">
    <property type="component" value="Chromosome"/>
</dbReference>
<evidence type="ECO:0000313" key="2">
    <source>
        <dbReference type="EMBL" id="ASO20230.1"/>
    </source>
</evidence>
<dbReference type="PANTHER" id="PTHR35535:SF1">
    <property type="entry name" value="HEAT SHOCK PROTEIN HSLJ"/>
    <property type="match status" value="1"/>
</dbReference>
<dbReference type="PANTHER" id="PTHR35535">
    <property type="entry name" value="HEAT SHOCK PROTEIN HSLJ"/>
    <property type="match status" value="1"/>
</dbReference>
<evidence type="ECO:0000259" key="1">
    <source>
        <dbReference type="Pfam" id="PF03724"/>
    </source>
</evidence>
<dbReference type="InterPro" id="IPR038670">
    <property type="entry name" value="HslJ-like_sf"/>
</dbReference>
<keyword evidence="3" id="KW-1185">Reference proteome</keyword>
<dbReference type="AlphaFoldDB" id="A0A221W323"/>
<dbReference type="PROSITE" id="PS51257">
    <property type="entry name" value="PROKAR_LIPOPROTEIN"/>
    <property type="match status" value="1"/>
</dbReference>
<dbReference type="OrthoDB" id="507754at2"/>
<accession>A0A221W323</accession>
<feature type="domain" description="DUF306" evidence="1">
    <location>
        <begin position="161"/>
        <end position="268"/>
    </location>
</feature>
<proteinExistence type="predicted"/>
<dbReference type="InterPro" id="IPR053147">
    <property type="entry name" value="Hsp_HslJ-like"/>
</dbReference>